<proteinExistence type="predicted"/>
<dbReference type="EMBL" id="JBHUKU010000004">
    <property type="protein sequence ID" value="MFD2458608.1"/>
    <property type="molecule type" value="Genomic_DNA"/>
</dbReference>
<comment type="caution">
    <text evidence="2">The sequence shown here is derived from an EMBL/GenBank/DDBJ whole genome shotgun (WGS) entry which is preliminary data.</text>
</comment>
<evidence type="ECO:0000313" key="3">
    <source>
        <dbReference type="Proteomes" id="UP001597419"/>
    </source>
</evidence>
<dbReference type="InterPro" id="IPR025870">
    <property type="entry name" value="Glyoxalase-like_dom"/>
</dbReference>
<name>A0ABW5GAU7_9PSEU</name>
<keyword evidence="3" id="KW-1185">Reference proteome</keyword>
<protein>
    <submittedName>
        <fullName evidence="2">VOC family protein</fullName>
    </submittedName>
</protein>
<reference evidence="3" key="1">
    <citation type="journal article" date="2019" name="Int. J. Syst. Evol. Microbiol.">
        <title>The Global Catalogue of Microorganisms (GCM) 10K type strain sequencing project: providing services to taxonomists for standard genome sequencing and annotation.</title>
        <authorList>
            <consortium name="The Broad Institute Genomics Platform"/>
            <consortium name="The Broad Institute Genome Sequencing Center for Infectious Disease"/>
            <person name="Wu L."/>
            <person name="Ma J."/>
        </authorList>
    </citation>
    <scope>NUCLEOTIDE SEQUENCE [LARGE SCALE GENOMIC DNA]</scope>
    <source>
        <strain evidence="3">CGMCC 4.7643</strain>
    </source>
</reference>
<sequence length="200" mass="21494">MDFLDHVLLGVRDLEAAADRIRREWGLGTVPGGSPAPGVVNAVVPLEPPVYLELVTAVDARASEAATRLADATAHGDRLFTWAIEPRALDARAATLGIEPSSGGGDTGRWRLLGEVGRDRPFFIEYDVARAGRVAGWRRAYAEAEHDRAPGRVTWLEVGGDESRLRPWTGDIDVPVRWVGGEPRLAGVGIATSSGEIVVR</sequence>
<dbReference type="Proteomes" id="UP001597419">
    <property type="component" value="Unassembled WGS sequence"/>
</dbReference>
<accession>A0ABW5GAU7</accession>
<evidence type="ECO:0000313" key="2">
    <source>
        <dbReference type="EMBL" id="MFD2458608.1"/>
    </source>
</evidence>
<gene>
    <name evidence="2" type="ORF">ACFSYJ_08355</name>
</gene>
<evidence type="ECO:0000259" key="1">
    <source>
        <dbReference type="Pfam" id="PF13468"/>
    </source>
</evidence>
<organism evidence="2 3">
    <name type="scientific">Amycolatopsis samaneae</name>
    <dbReference type="NCBI Taxonomy" id="664691"/>
    <lineage>
        <taxon>Bacteria</taxon>
        <taxon>Bacillati</taxon>
        <taxon>Actinomycetota</taxon>
        <taxon>Actinomycetes</taxon>
        <taxon>Pseudonocardiales</taxon>
        <taxon>Pseudonocardiaceae</taxon>
        <taxon>Amycolatopsis</taxon>
    </lineage>
</organism>
<dbReference type="InterPro" id="IPR029068">
    <property type="entry name" value="Glyas_Bleomycin-R_OHBP_Dase"/>
</dbReference>
<dbReference type="RefSeq" id="WP_345387702.1">
    <property type="nucleotide sequence ID" value="NZ_BAABHG010000002.1"/>
</dbReference>
<feature type="domain" description="Glyoxalase-like" evidence="1">
    <location>
        <begin position="4"/>
        <end position="145"/>
    </location>
</feature>
<dbReference type="Gene3D" id="3.10.180.10">
    <property type="entry name" value="2,3-Dihydroxybiphenyl 1,2-Dioxygenase, domain 1"/>
    <property type="match status" value="1"/>
</dbReference>
<dbReference type="Pfam" id="PF13468">
    <property type="entry name" value="Glyoxalase_3"/>
    <property type="match status" value="1"/>
</dbReference>